<dbReference type="InterPro" id="IPR006584">
    <property type="entry name" value="Cellulose-bd_IV"/>
</dbReference>
<dbReference type="InterPro" id="IPR008979">
    <property type="entry name" value="Galactose-bd-like_sf"/>
</dbReference>
<gene>
    <name evidence="9" type="ORF">AACH06_20585</name>
</gene>
<keyword evidence="2 6" id="KW-0732">Signal</keyword>
<sequence length="494" mass="54846">MTSRRIVFELAAVCLSSLLVTAVQAKSMPYGGKPVAIPGIIQAENFDLGGDNVGYHTKDNINHFAQYRPDEGVSLEKSTDTGGGYNIGWARAGDWLNYTIKVDKAGTYTIYTRVACVGKGGTFHYKLDFVDATAAQAIPDTGGWQNWVTLSTTIQLPAGRHVLQLHEDTPGADSNGDVGNFNWIKIKKGGSGGGDGREKLLSFLKNTSGVATVVGMHNKYSSTPHSYTDENDAIAGRPSALWGGDFLFGDQVQYRSRMINEAKAQYAKGALVALTYHACSPKRDEYCSWDDIGGSNHAQLSDEEFRQLTTPGTTLYNNWIGRLNTLAGFFQELKDAGVAVVFRPLHEMNQCVFWWACHTGANGSAQLYRITHDYLTNTKGLTNIVWAWNIQDFSSMPNDLSRYDPGSAYYDVLTLDIYESGFRQDYYDTMVNYAKGKPIAVGEVQYMPSADKLRQQPKWTWVMQWSDFIYDNDHMIADLYAAPNVTTLDEMPGW</sequence>
<dbReference type="InterPro" id="IPR017853">
    <property type="entry name" value="GH"/>
</dbReference>
<keyword evidence="10" id="KW-1185">Reference proteome</keyword>
<organism evidence="9 10">
    <name type="scientific">Ideonella lacteola</name>
    <dbReference type="NCBI Taxonomy" id="2984193"/>
    <lineage>
        <taxon>Bacteria</taxon>
        <taxon>Pseudomonadati</taxon>
        <taxon>Pseudomonadota</taxon>
        <taxon>Betaproteobacteria</taxon>
        <taxon>Burkholderiales</taxon>
        <taxon>Sphaerotilaceae</taxon>
        <taxon>Ideonella</taxon>
    </lineage>
</organism>
<dbReference type="PANTHER" id="PTHR40079:SF4">
    <property type="entry name" value="GH26 DOMAIN-CONTAINING PROTEIN-RELATED"/>
    <property type="match status" value="1"/>
</dbReference>
<feature type="domain" description="GH26" evidence="8">
    <location>
        <begin position="195"/>
        <end position="489"/>
    </location>
</feature>
<evidence type="ECO:0000256" key="6">
    <source>
        <dbReference type="SAM" id="SignalP"/>
    </source>
</evidence>
<feature type="domain" description="CBM6" evidence="7">
    <location>
        <begin position="39"/>
        <end position="187"/>
    </location>
</feature>
<dbReference type="InterPro" id="IPR005084">
    <property type="entry name" value="CBM6"/>
</dbReference>
<evidence type="ECO:0000256" key="1">
    <source>
        <dbReference type="ARBA" id="ARBA00007754"/>
    </source>
</evidence>
<dbReference type="PRINTS" id="PR00739">
    <property type="entry name" value="GLHYDRLASE26"/>
</dbReference>
<dbReference type="SUPFAM" id="SSF49785">
    <property type="entry name" value="Galactose-binding domain-like"/>
    <property type="match status" value="1"/>
</dbReference>
<evidence type="ECO:0000256" key="2">
    <source>
        <dbReference type="ARBA" id="ARBA00022729"/>
    </source>
</evidence>
<evidence type="ECO:0000256" key="5">
    <source>
        <dbReference type="PROSITE-ProRule" id="PRU01100"/>
    </source>
</evidence>
<dbReference type="PROSITE" id="PS51764">
    <property type="entry name" value="GH26"/>
    <property type="match status" value="1"/>
</dbReference>
<dbReference type="EMBL" id="JBBUTG010000015">
    <property type="protein sequence ID" value="MEK8033224.1"/>
    <property type="molecule type" value="Genomic_DNA"/>
</dbReference>
<dbReference type="CDD" id="cd04080">
    <property type="entry name" value="CBM6_cellulase-like"/>
    <property type="match status" value="1"/>
</dbReference>
<protein>
    <submittedName>
        <fullName evidence="9">Glycosyl hydrolase</fullName>
    </submittedName>
</protein>
<name>A0ABU9BVQ9_9BURK</name>
<comment type="similarity">
    <text evidence="1 5">Belongs to the glycosyl hydrolase 26 family.</text>
</comment>
<dbReference type="PROSITE" id="PS51175">
    <property type="entry name" value="CBM6"/>
    <property type="match status" value="1"/>
</dbReference>
<accession>A0ABU9BVQ9</accession>
<dbReference type="Pfam" id="PF03422">
    <property type="entry name" value="CBM_6"/>
    <property type="match status" value="1"/>
</dbReference>
<dbReference type="RefSeq" id="WP_341427646.1">
    <property type="nucleotide sequence ID" value="NZ_JBBUTG010000015.1"/>
</dbReference>
<evidence type="ECO:0000259" key="8">
    <source>
        <dbReference type="PROSITE" id="PS51764"/>
    </source>
</evidence>
<evidence type="ECO:0000259" key="7">
    <source>
        <dbReference type="PROSITE" id="PS51175"/>
    </source>
</evidence>
<dbReference type="SMART" id="SM00606">
    <property type="entry name" value="CBD_IV"/>
    <property type="match status" value="1"/>
</dbReference>
<dbReference type="InterPro" id="IPR022790">
    <property type="entry name" value="GH26_dom"/>
</dbReference>
<feature type="active site" description="Proton donor" evidence="5">
    <location>
        <position position="347"/>
    </location>
</feature>
<reference evidence="9 10" key="1">
    <citation type="submission" date="2024-04" db="EMBL/GenBank/DDBJ databases">
        <title>Novel species of the genus Ideonella isolated from streams.</title>
        <authorList>
            <person name="Lu H."/>
        </authorList>
    </citation>
    <scope>NUCLEOTIDE SEQUENCE [LARGE SCALE GENOMIC DNA]</scope>
    <source>
        <strain evidence="9 10">DXS29W</strain>
    </source>
</reference>
<dbReference type="Gene3D" id="3.20.20.80">
    <property type="entry name" value="Glycosidases"/>
    <property type="match status" value="1"/>
</dbReference>
<dbReference type="PANTHER" id="PTHR40079">
    <property type="entry name" value="MANNAN ENDO-1,4-BETA-MANNOSIDASE E-RELATED"/>
    <property type="match status" value="1"/>
</dbReference>
<dbReference type="Pfam" id="PF02156">
    <property type="entry name" value="Glyco_hydro_26"/>
    <property type="match status" value="1"/>
</dbReference>
<evidence type="ECO:0000256" key="3">
    <source>
        <dbReference type="ARBA" id="ARBA00022801"/>
    </source>
</evidence>
<proteinExistence type="inferred from homology"/>
<feature type="signal peptide" evidence="6">
    <location>
        <begin position="1"/>
        <end position="25"/>
    </location>
</feature>
<feature type="active site" description="Nucleophile" evidence="5">
    <location>
        <position position="443"/>
    </location>
</feature>
<comment type="caution">
    <text evidence="9">The sequence shown here is derived from an EMBL/GenBank/DDBJ whole genome shotgun (WGS) entry which is preliminary data.</text>
</comment>
<dbReference type="GO" id="GO:0016787">
    <property type="term" value="F:hydrolase activity"/>
    <property type="evidence" value="ECO:0007669"/>
    <property type="project" value="UniProtKB-KW"/>
</dbReference>
<evidence type="ECO:0000256" key="4">
    <source>
        <dbReference type="ARBA" id="ARBA00023295"/>
    </source>
</evidence>
<dbReference type="InterPro" id="IPR000805">
    <property type="entry name" value="Glyco_hydro_26"/>
</dbReference>
<evidence type="ECO:0000313" key="10">
    <source>
        <dbReference type="Proteomes" id="UP001371218"/>
    </source>
</evidence>
<feature type="chain" id="PRO_5045923393" evidence="6">
    <location>
        <begin position="26"/>
        <end position="494"/>
    </location>
</feature>
<dbReference type="SUPFAM" id="SSF51445">
    <property type="entry name" value="(Trans)glycosidases"/>
    <property type="match status" value="1"/>
</dbReference>
<dbReference type="Gene3D" id="2.60.120.260">
    <property type="entry name" value="Galactose-binding domain-like"/>
    <property type="match status" value="1"/>
</dbReference>
<keyword evidence="3 5" id="KW-0378">Hydrolase</keyword>
<dbReference type="Proteomes" id="UP001371218">
    <property type="component" value="Unassembled WGS sequence"/>
</dbReference>
<keyword evidence="4 5" id="KW-0326">Glycosidase</keyword>
<evidence type="ECO:0000313" key="9">
    <source>
        <dbReference type="EMBL" id="MEK8033224.1"/>
    </source>
</evidence>